<feature type="signal peptide" evidence="1">
    <location>
        <begin position="1"/>
        <end position="21"/>
    </location>
</feature>
<dbReference type="InterPro" id="IPR005901">
    <property type="entry name" value="GLPGLI"/>
</dbReference>
<dbReference type="RefSeq" id="WP_140962897.1">
    <property type="nucleotide sequence ID" value="NZ_VEVQ02000008.1"/>
</dbReference>
<evidence type="ECO:0000313" key="3">
    <source>
        <dbReference type="Proteomes" id="UP000817854"/>
    </source>
</evidence>
<evidence type="ECO:0000313" key="2">
    <source>
        <dbReference type="EMBL" id="NHN26578.1"/>
    </source>
</evidence>
<dbReference type="NCBIfam" id="TIGR01200">
    <property type="entry name" value="GLPGLI"/>
    <property type="match status" value="1"/>
</dbReference>
<keyword evidence="1" id="KW-0732">Signal</keyword>
<dbReference type="EMBL" id="VEVQ02000008">
    <property type="protein sequence ID" value="NHN26578.1"/>
    <property type="molecule type" value="Genomic_DNA"/>
</dbReference>
<accession>A0ABX0IVM3</accession>
<organism evidence="2 3">
    <name type="scientific">Flavobacterium jejuense</name>
    <dbReference type="NCBI Taxonomy" id="1544455"/>
    <lineage>
        <taxon>Bacteria</taxon>
        <taxon>Pseudomonadati</taxon>
        <taxon>Bacteroidota</taxon>
        <taxon>Flavobacteriia</taxon>
        <taxon>Flavobacteriales</taxon>
        <taxon>Flavobacteriaceae</taxon>
        <taxon>Flavobacterium</taxon>
    </lineage>
</organism>
<feature type="chain" id="PRO_5046993375" evidence="1">
    <location>
        <begin position="22"/>
        <end position="275"/>
    </location>
</feature>
<reference evidence="3" key="1">
    <citation type="submission" date="2019-05" db="EMBL/GenBank/DDBJ databases">
        <title>Flavobacterium profundi sp. nov., isolated from a deep-sea seamount.</title>
        <authorList>
            <person name="Zhang D.-C."/>
        </authorList>
    </citation>
    <scope>NUCLEOTIDE SEQUENCE [LARGE SCALE GENOMIC DNA]</scope>
    <source>
        <strain evidence="3">EC11</strain>
    </source>
</reference>
<dbReference type="Pfam" id="PF22252">
    <property type="entry name" value="PNGase_F-II_N"/>
    <property type="match status" value="1"/>
</dbReference>
<reference evidence="2 3" key="3">
    <citation type="submission" date="2020-02" db="EMBL/GenBank/DDBJ databases">
        <title>Flavobacterium profundi sp. nov., isolated from a deep-sea seamount.</title>
        <authorList>
            <person name="Zhang D.-C."/>
        </authorList>
    </citation>
    <scope>NUCLEOTIDE SEQUENCE [LARGE SCALE GENOMIC DNA]</scope>
    <source>
        <strain evidence="2 3">EC11</strain>
    </source>
</reference>
<protein>
    <submittedName>
        <fullName evidence="2">GLPGLI family protein</fullName>
    </submittedName>
</protein>
<name>A0ABX0IVM3_9FLAO</name>
<reference evidence="2 3" key="2">
    <citation type="submission" date="2019-05" db="EMBL/GenBank/DDBJ databases">
        <authorList>
            <person name="Lianzixin W."/>
        </authorList>
    </citation>
    <scope>NUCLEOTIDE SEQUENCE [LARGE SCALE GENOMIC DNA]</scope>
    <source>
        <strain evidence="2 3">EC11</strain>
    </source>
</reference>
<evidence type="ECO:0000256" key="1">
    <source>
        <dbReference type="SAM" id="SignalP"/>
    </source>
</evidence>
<gene>
    <name evidence="2" type="ORF">FIA58_012900</name>
</gene>
<sequence length="275" mass="32637">MKKLNFYFIFILLFINSLLNAQEKQGIVNYGYIKSLIYGQKQGEEYKAQLTFDSKHSYFVTQKDSLERSAEPQIEPVFTEGNDEKGTPATINLRGGRQIVNYVGNQVYFDREKDTLWSYVMGMGNIYVKEKRPTINWKFEKETKKIGSYTCLKATASFRGREYTVWYTTAIPIPYGPWKLNGLPGLVLEAYDSDYHIYFYFKNIEYPVKEPIKIDFIKQDVEERFTQWFRYDTYLKHANNLIEQKYERSLLIAKELPKYIPTKQKMENLYIEITE</sequence>
<keyword evidence="3" id="KW-1185">Reference proteome</keyword>
<dbReference type="Proteomes" id="UP000817854">
    <property type="component" value="Unassembled WGS sequence"/>
</dbReference>
<proteinExistence type="predicted"/>
<comment type="caution">
    <text evidence="2">The sequence shown here is derived from an EMBL/GenBank/DDBJ whole genome shotgun (WGS) entry which is preliminary data.</text>
</comment>